<comment type="caution">
    <text evidence="4">The sequence shown here is derived from an EMBL/GenBank/DDBJ whole genome shotgun (WGS) entry which is preliminary data.</text>
</comment>
<dbReference type="CDD" id="cd06232">
    <property type="entry name" value="M14-like"/>
    <property type="match status" value="1"/>
</dbReference>
<proteinExistence type="predicted"/>
<dbReference type="EMBL" id="RJVA01000011">
    <property type="protein sequence ID" value="ROQ93451.1"/>
    <property type="molecule type" value="Genomic_DNA"/>
</dbReference>
<dbReference type="OrthoDB" id="7956186at2"/>
<dbReference type="Gene3D" id="3.40.630.10">
    <property type="entry name" value="Zn peptidases"/>
    <property type="match status" value="1"/>
</dbReference>
<keyword evidence="4" id="KW-0378">Hydrolase</keyword>
<dbReference type="GO" id="GO:0008270">
    <property type="term" value="F:zinc ion binding"/>
    <property type="evidence" value="ECO:0007669"/>
    <property type="project" value="InterPro"/>
</dbReference>
<dbReference type="GO" id="GO:0006508">
    <property type="term" value="P:proteolysis"/>
    <property type="evidence" value="ECO:0007669"/>
    <property type="project" value="InterPro"/>
</dbReference>
<evidence type="ECO:0000259" key="3">
    <source>
        <dbReference type="Pfam" id="PF00246"/>
    </source>
</evidence>
<feature type="coiled-coil region" evidence="1">
    <location>
        <begin position="1001"/>
        <end position="1028"/>
    </location>
</feature>
<name>A0A3N1V014_9BACT</name>
<keyword evidence="4" id="KW-0645">Protease</keyword>
<dbReference type="SUPFAM" id="SSF53187">
    <property type="entry name" value="Zn-dependent exopeptidases"/>
    <property type="match status" value="1"/>
</dbReference>
<evidence type="ECO:0000256" key="2">
    <source>
        <dbReference type="SAM" id="MobiDB-lite"/>
    </source>
</evidence>
<protein>
    <submittedName>
        <fullName evidence="4">Zinc carboxypeptidase</fullName>
    </submittedName>
</protein>
<gene>
    <name evidence="4" type="ORF">EDC27_1470</name>
</gene>
<evidence type="ECO:0000256" key="1">
    <source>
        <dbReference type="SAM" id="Coils"/>
    </source>
</evidence>
<keyword evidence="4" id="KW-0121">Carboxypeptidase</keyword>
<organism evidence="4 5">
    <name type="scientific">Desulfosoma caldarium</name>
    <dbReference type="NCBI Taxonomy" id="610254"/>
    <lineage>
        <taxon>Bacteria</taxon>
        <taxon>Pseudomonadati</taxon>
        <taxon>Thermodesulfobacteriota</taxon>
        <taxon>Syntrophobacteria</taxon>
        <taxon>Syntrophobacterales</taxon>
        <taxon>Syntrophobacteraceae</taxon>
        <taxon>Desulfosoma</taxon>
    </lineage>
</organism>
<dbReference type="Proteomes" id="UP000276223">
    <property type="component" value="Unassembled WGS sequence"/>
</dbReference>
<reference evidence="4 5" key="1">
    <citation type="submission" date="2018-11" db="EMBL/GenBank/DDBJ databases">
        <title>Genomic Encyclopedia of Type Strains, Phase IV (KMG-IV): sequencing the most valuable type-strain genomes for metagenomic binning, comparative biology and taxonomic classification.</title>
        <authorList>
            <person name="Goeker M."/>
        </authorList>
    </citation>
    <scope>NUCLEOTIDE SEQUENCE [LARGE SCALE GENOMIC DNA]</scope>
    <source>
        <strain evidence="4 5">DSM 22027</strain>
    </source>
</reference>
<dbReference type="RefSeq" id="WP_123289956.1">
    <property type="nucleotide sequence ID" value="NZ_RJVA01000011.1"/>
</dbReference>
<feature type="region of interest" description="Disordered" evidence="2">
    <location>
        <begin position="753"/>
        <end position="772"/>
    </location>
</feature>
<keyword evidence="5" id="KW-1185">Reference proteome</keyword>
<evidence type="ECO:0000313" key="4">
    <source>
        <dbReference type="EMBL" id="ROQ93451.1"/>
    </source>
</evidence>
<accession>A0A3N1V014</accession>
<feature type="domain" description="Peptidase M14" evidence="3">
    <location>
        <begin position="795"/>
        <end position="891"/>
    </location>
</feature>
<evidence type="ECO:0000313" key="5">
    <source>
        <dbReference type="Proteomes" id="UP000276223"/>
    </source>
</evidence>
<dbReference type="Pfam" id="PF00246">
    <property type="entry name" value="Peptidase_M14"/>
    <property type="match status" value="1"/>
</dbReference>
<sequence length="1130" mass="128297">MLAQLFARQKIYEDTDADGVIDRVTVRLVLPRNLSWSVVWAEAAHVACRWAFDSVRLEAPLVRFRGPQGPQPHLVVRLPAQAVENTPSPSPVRLVRQSLGRVVATGQSPEAIASFLRLLAVCDALDLPNLPETWSVLQWLPDTQVLMAWNTGDLKKPCLTHKISQAKAALLDLSCPPVKRHQSLNPKNAPNLLNLSSPHGIFETLEEDPRQRSLSLTVALPSPRLSPRLGWTLCHVLSRLSLEATQIHIPFISLAAADQHGIVLELREKTWGDKALVRFAEKNCRHLILEGSGASLERALKGWLLWAVREPGPEAEPIEALRDKVQLITRLVKRSAPVQSEASHSPLIRECQWIAEDLRLEKLVRRLPSGSGPLRGTVFVSKPEPVRYRLKARLEKILKAKGYQPSLEVYNAYKPGLCWLLEKVLPALRDLHNDKDACVHTLELSFSPFRGPEGSMETRTRWLQEIYPGPDLLAQSLEWDVSKIRLRMDPVQQDTYRVRAWNPEGQLLLHEALTPRCSALPYFGQLEHAGTVHPTTSGLRLMQGSHIVLDRSIPTDREVFWRVFGKRWLPALWKSMERRLSVGSPARLRAFWKEIRIDVRIEETEKALGLDQERLSPMEALHEDLYFTILEAYKEFAARHDLCESLQLGQVMPFVAWKSPGGHARARLEAQPFAESIIHPLACVQSVPQGSADAEEEPRISWLRCHKRHWDMALALSPPACPQDQHQLGNILSRLGLDGVLSNTKDHIVLRCPAPRPPRSLPKAREREVMDPPPTDRLLAFRDVARWVRKLSSLPGLKAWQAAKTFQGRPVWALEATLPSPSQTVSRSRLRLIKPTLVFNARHHANEVSSTEAALFSAWTAVSTNEGRTLLQKLNLAWIPLENADGVAAFERLHLRASGHKLHAARYNALGCEFYEDYFLERPRFPEALAKRRVWERWLPEMILDGHGVPSHEWDQPFSGYLPGVFAEHWIPRAFLYVYLPYLDAPENPNHPWALQLARNIQRHVQDEAELVQKNEELRARYHRYAERWEPKIFPSVMQGPAALLPPVPRVAQFHYSAQQPHITYLEVVTEVADEVAQGPWLDLCVRGHLAVWKAMIEVLQAHAPKTITTAKISGRRVRFSWRCESVNLT</sequence>
<dbReference type="AlphaFoldDB" id="A0A3N1V014"/>
<keyword evidence="1" id="KW-0175">Coiled coil</keyword>
<dbReference type="GO" id="GO:0004181">
    <property type="term" value="F:metallocarboxypeptidase activity"/>
    <property type="evidence" value="ECO:0007669"/>
    <property type="project" value="InterPro"/>
</dbReference>
<dbReference type="InterPro" id="IPR000834">
    <property type="entry name" value="Peptidase_M14"/>
</dbReference>